<feature type="non-terminal residue" evidence="2">
    <location>
        <position position="1"/>
    </location>
</feature>
<accession>X0UUT9</accession>
<evidence type="ECO:0000313" key="2">
    <source>
        <dbReference type="EMBL" id="GAG09634.1"/>
    </source>
</evidence>
<evidence type="ECO:0000259" key="1">
    <source>
        <dbReference type="Pfam" id="PF13186"/>
    </source>
</evidence>
<sequence>NSPFDSLEKNIESFIEYRDKIGGGTTIRVKIMEFEQVTDDEIRAFRARWENIADQVQVTGVHNWSGVISDLTVTDETAIIRYPCALLWYALAVNSNGKASICNVDWDYSGVVGDLNEKSLHAIWNDQSIRKIRQAHLNSQWDYVPVCDLCVVWVSVGDLKDYLETRTEFIDEFPLYLQNEDHINVPKQKLF</sequence>
<dbReference type="Gene3D" id="3.20.20.70">
    <property type="entry name" value="Aldolase class I"/>
    <property type="match status" value="1"/>
</dbReference>
<protein>
    <recommendedName>
        <fullName evidence="1">4Fe4S-binding SPASM domain-containing protein</fullName>
    </recommendedName>
</protein>
<gene>
    <name evidence="2" type="ORF">S01H1_44716</name>
</gene>
<dbReference type="InterPro" id="IPR013785">
    <property type="entry name" value="Aldolase_TIM"/>
</dbReference>
<dbReference type="SUPFAM" id="SSF102114">
    <property type="entry name" value="Radical SAM enzymes"/>
    <property type="match status" value="1"/>
</dbReference>
<proteinExistence type="predicted"/>
<dbReference type="EMBL" id="BARS01028537">
    <property type="protein sequence ID" value="GAG09634.1"/>
    <property type="molecule type" value="Genomic_DNA"/>
</dbReference>
<comment type="caution">
    <text evidence="2">The sequence shown here is derived from an EMBL/GenBank/DDBJ whole genome shotgun (WGS) entry which is preliminary data.</text>
</comment>
<dbReference type="AlphaFoldDB" id="X0UUT9"/>
<feature type="domain" description="4Fe4S-binding SPASM" evidence="1">
    <location>
        <begin position="84"/>
        <end position="150"/>
    </location>
</feature>
<reference evidence="2" key="1">
    <citation type="journal article" date="2014" name="Front. Microbiol.">
        <title>High frequency of phylogenetically diverse reductive dehalogenase-homologous genes in deep subseafloor sedimentary metagenomes.</title>
        <authorList>
            <person name="Kawai M."/>
            <person name="Futagami T."/>
            <person name="Toyoda A."/>
            <person name="Takaki Y."/>
            <person name="Nishi S."/>
            <person name="Hori S."/>
            <person name="Arai W."/>
            <person name="Tsubouchi T."/>
            <person name="Morono Y."/>
            <person name="Uchiyama I."/>
            <person name="Ito T."/>
            <person name="Fujiyama A."/>
            <person name="Inagaki F."/>
            <person name="Takami H."/>
        </authorList>
    </citation>
    <scope>NUCLEOTIDE SEQUENCE</scope>
    <source>
        <strain evidence="2">Expedition CK06-06</strain>
    </source>
</reference>
<dbReference type="Pfam" id="PF13186">
    <property type="entry name" value="SPASM"/>
    <property type="match status" value="1"/>
</dbReference>
<name>X0UUT9_9ZZZZ</name>
<dbReference type="InterPro" id="IPR058240">
    <property type="entry name" value="rSAM_sf"/>
</dbReference>
<dbReference type="InterPro" id="IPR023885">
    <property type="entry name" value="4Fe4S-binding_SPASM_dom"/>
</dbReference>
<organism evidence="2">
    <name type="scientific">marine sediment metagenome</name>
    <dbReference type="NCBI Taxonomy" id="412755"/>
    <lineage>
        <taxon>unclassified sequences</taxon>
        <taxon>metagenomes</taxon>
        <taxon>ecological metagenomes</taxon>
    </lineage>
</organism>